<evidence type="ECO:0000313" key="3">
    <source>
        <dbReference type="Proteomes" id="UP000499080"/>
    </source>
</evidence>
<comment type="caution">
    <text evidence="2">The sequence shown here is derived from an EMBL/GenBank/DDBJ whole genome shotgun (WGS) entry which is preliminary data.</text>
</comment>
<dbReference type="Proteomes" id="UP000499080">
    <property type="component" value="Unassembled WGS sequence"/>
</dbReference>
<feature type="region of interest" description="Disordered" evidence="1">
    <location>
        <begin position="71"/>
        <end position="99"/>
    </location>
</feature>
<name>A0A4Y2MUG2_ARAVE</name>
<organism evidence="2 3">
    <name type="scientific">Araneus ventricosus</name>
    <name type="common">Orbweaver spider</name>
    <name type="synonym">Epeira ventricosa</name>
    <dbReference type="NCBI Taxonomy" id="182803"/>
    <lineage>
        <taxon>Eukaryota</taxon>
        <taxon>Metazoa</taxon>
        <taxon>Ecdysozoa</taxon>
        <taxon>Arthropoda</taxon>
        <taxon>Chelicerata</taxon>
        <taxon>Arachnida</taxon>
        <taxon>Araneae</taxon>
        <taxon>Araneomorphae</taxon>
        <taxon>Entelegynae</taxon>
        <taxon>Araneoidea</taxon>
        <taxon>Araneidae</taxon>
        <taxon>Araneus</taxon>
    </lineage>
</organism>
<gene>
    <name evidence="2" type="ORF">AVEN_125636_1</name>
</gene>
<accession>A0A4Y2MUG2</accession>
<keyword evidence="3" id="KW-1185">Reference proteome</keyword>
<dbReference type="AlphaFoldDB" id="A0A4Y2MUG2"/>
<evidence type="ECO:0000313" key="2">
    <source>
        <dbReference type="EMBL" id="GBN30811.1"/>
    </source>
</evidence>
<dbReference type="EMBL" id="BGPR01007985">
    <property type="protein sequence ID" value="GBN30811.1"/>
    <property type="molecule type" value="Genomic_DNA"/>
</dbReference>
<reference evidence="2 3" key="1">
    <citation type="journal article" date="2019" name="Sci. Rep.">
        <title>Orb-weaving spider Araneus ventricosus genome elucidates the spidroin gene catalogue.</title>
        <authorList>
            <person name="Kono N."/>
            <person name="Nakamura H."/>
            <person name="Ohtoshi R."/>
            <person name="Moran D.A.P."/>
            <person name="Shinohara A."/>
            <person name="Yoshida Y."/>
            <person name="Fujiwara M."/>
            <person name="Mori M."/>
            <person name="Tomita M."/>
            <person name="Arakawa K."/>
        </authorList>
    </citation>
    <scope>NUCLEOTIDE SEQUENCE [LARGE SCALE GENOMIC DNA]</scope>
</reference>
<evidence type="ECO:0000256" key="1">
    <source>
        <dbReference type="SAM" id="MobiDB-lite"/>
    </source>
</evidence>
<proteinExistence type="predicted"/>
<sequence>MGFAWKNRNLVVTVFMFGRWYHFSSAHGRATLIRGMGGKPMRRNLRVMIIQSPNCTSPLIGGISLPSPTPQAFGHTSTLADKGKSYRESAVKTDKKKSL</sequence>
<protein>
    <submittedName>
        <fullName evidence="2">Uncharacterized protein</fullName>
    </submittedName>
</protein>
<feature type="compositionally biased region" description="Basic and acidic residues" evidence="1">
    <location>
        <begin position="81"/>
        <end position="99"/>
    </location>
</feature>